<protein>
    <submittedName>
        <fullName evidence="1">Uncharacterized protein</fullName>
    </submittedName>
</protein>
<gene>
    <name evidence="1" type="ORF">RRG08_055021</name>
</gene>
<comment type="caution">
    <text evidence="1">The sequence shown here is derived from an EMBL/GenBank/DDBJ whole genome shotgun (WGS) entry which is preliminary data.</text>
</comment>
<dbReference type="Proteomes" id="UP001283361">
    <property type="component" value="Unassembled WGS sequence"/>
</dbReference>
<accession>A0AAE0XSR2</accession>
<keyword evidence="2" id="KW-1185">Reference proteome</keyword>
<sequence>MAGQSAVVRWRVNQRRREMAGQSAVERWRVNQRWRAEMEIEHGQQSDSYDAFITAFKAVEDVNVARFSIMRPETIAAQDKRLKRQNTE</sequence>
<dbReference type="AlphaFoldDB" id="A0AAE0XSR2"/>
<proteinExistence type="predicted"/>
<name>A0AAE0XSR2_9GAST</name>
<organism evidence="1 2">
    <name type="scientific">Elysia crispata</name>
    <name type="common">lettuce slug</name>
    <dbReference type="NCBI Taxonomy" id="231223"/>
    <lineage>
        <taxon>Eukaryota</taxon>
        <taxon>Metazoa</taxon>
        <taxon>Spiralia</taxon>
        <taxon>Lophotrochozoa</taxon>
        <taxon>Mollusca</taxon>
        <taxon>Gastropoda</taxon>
        <taxon>Heterobranchia</taxon>
        <taxon>Euthyneura</taxon>
        <taxon>Panpulmonata</taxon>
        <taxon>Sacoglossa</taxon>
        <taxon>Placobranchoidea</taxon>
        <taxon>Plakobranchidae</taxon>
        <taxon>Elysia</taxon>
    </lineage>
</organism>
<evidence type="ECO:0000313" key="2">
    <source>
        <dbReference type="Proteomes" id="UP001283361"/>
    </source>
</evidence>
<evidence type="ECO:0000313" key="1">
    <source>
        <dbReference type="EMBL" id="KAK3706582.1"/>
    </source>
</evidence>
<reference evidence="1" key="1">
    <citation type="journal article" date="2023" name="G3 (Bethesda)">
        <title>A reference genome for the long-term kleptoplast-retaining sea slug Elysia crispata morphotype clarki.</title>
        <authorList>
            <person name="Eastman K.E."/>
            <person name="Pendleton A.L."/>
            <person name="Shaikh M.A."/>
            <person name="Suttiyut T."/>
            <person name="Ogas R."/>
            <person name="Tomko P."/>
            <person name="Gavelis G."/>
            <person name="Widhalm J.R."/>
            <person name="Wisecaver J.H."/>
        </authorList>
    </citation>
    <scope>NUCLEOTIDE SEQUENCE</scope>
    <source>
        <strain evidence="1">ECLA1</strain>
    </source>
</reference>
<dbReference type="EMBL" id="JAWDGP010007744">
    <property type="protein sequence ID" value="KAK3706582.1"/>
    <property type="molecule type" value="Genomic_DNA"/>
</dbReference>